<name>A0ACB8F9V6_9SAUR</name>
<dbReference type="Proteomes" id="UP000827872">
    <property type="component" value="Linkage Group LG08"/>
</dbReference>
<dbReference type="EMBL" id="CM037621">
    <property type="protein sequence ID" value="KAH8002127.1"/>
    <property type="molecule type" value="Genomic_DNA"/>
</dbReference>
<reference evidence="1" key="1">
    <citation type="submission" date="2021-08" db="EMBL/GenBank/DDBJ databases">
        <title>The first chromosome-level gecko genome reveals the dynamic sex chromosomes of Neotropical dwarf geckos (Sphaerodactylidae: Sphaerodactylus).</title>
        <authorList>
            <person name="Pinto B.J."/>
            <person name="Keating S.E."/>
            <person name="Gamble T."/>
        </authorList>
    </citation>
    <scope>NUCLEOTIDE SEQUENCE</scope>
    <source>
        <strain evidence="1">TG3544</strain>
    </source>
</reference>
<sequence>MSQGHFVAFNADLHSMGRSAFFPNICELPHLFIQSTDPFLRAGLELEMRLALGKGKNVQNFSVKEAKACILNSSRGLKLPRIISASFQMKTVKGALVTRVAQMQTFLSQQFEY</sequence>
<proteinExistence type="predicted"/>
<keyword evidence="2" id="KW-1185">Reference proteome</keyword>
<accession>A0ACB8F9V6</accession>
<organism evidence="1 2">
    <name type="scientific">Sphaerodactylus townsendi</name>
    <dbReference type="NCBI Taxonomy" id="933632"/>
    <lineage>
        <taxon>Eukaryota</taxon>
        <taxon>Metazoa</taxon>
        <taxon>Chordata</taxon>
        <taxon>Craniata</taxon>
        <taxon>Vertebrata</taxon>
        <taxon>Euteleostomi</taxon>
        <taxon>Lepidosauria</taxon>
        <taxon>Squamata</taxon>
        <taxon>Bifurcata</taxon>
        <taxon>Gekkota</taxon>
        <taxon>Sphaerodactylidae</taxon>
        <taxon>Sphaerodactylus</taxon>
    </lineage>
</organism>
<gene>
    <name evidence="1" type="ORF">K3G42_020641</name>
</gene>
<evidence type="ECO:0000313" key="1">
    <source>
        <dbReference type="EMBL" id="KAH8002127.1"/>
    </source>
</evidence>
<comment type="caution">
    <text evidence="1">The sequence shown here is derived from an EMBL/GenBank/DDBJ whole genome shotgun (WGS) entry which is preliminary data.</text>
</comment>
<protein>
    <submittedName>
        <fullName evidence="1">Uncharacterized protein</fullName>
    </submittedName>
</protein>
<evidence type="ECO:0000313" key="2">
    <source>
        <dbReference type="Proteomes" id="UP000827872"/>
    </source>
</evidence>